<evidence type="ECO:0000313" key="2">
    <source>
        <dbReference type="Proteomes" id="UP000037530"/>
    </source>
</evidence>
<dbReference type="STRING" id="171383.AKJ31_14050"/>
<protein>
    <recommendedName>
        <fullName evidence="3">DUF4400 domain-containing protein</fullName>
    </recommendedName>
</protein>
<organism evidence="1 2">
    <name type="scientific">Vibrio hepatarius</name>
    <dbReference type="NCBI Taxonomy" id="171383"/>
    <lineage>
        <taxon>Bacteria</taxon>
        <taxon>Pseudomonadati</taxon>
        <taxon>Pseudomonadota</taxon>
        <taxon>Gammaproteobacteria</taxon>
        <taxon>Vibrionales</taxon>
        <taxon>Vibrionaceae</taxon>
        <taxon>Vibrio</taxon>
        <taxon>Vibrio oreintalis group</taxon>
    </lineage>
</organism>
<dbReference type="OrthoDB" id="9901425at2"/>
<name>A0A0M0HYX3_9VIBR</name>
<evidence type="ECO:0000313" key="1">
    <source>
        <dbReference type="EMBL" id="KOO06833.1"/>
    </source>
</evidence>
<dbReference type="Proteomes" id="UP000037530">
    <property type="component" value="Unassembled WGS sequence"/>
</dbReference>
<sequence length="212" mass="23965">MFSDKDTNKQKNFFARMVGAVAMISLAYVLIMMTPEGYRQTLQAEINAFKGVVGPADSAHVLQNAADMYSYAFLETGVVSSMEESVQITGVGGEEFWRTPMIRIVENLKLMFYQTVFRMAVFFHWLILGAPFIFALASDGYYKRKTKQYEFGIASANLFRIWVKAGMFAFFIIDVYFIFPAAGVFGVLLPPIMFVILGFSLRYALSNVSKVF</sequence>
<dbReference type="EMBL" id="LHPI01000013">
    <property type="protein sequence ID" value="KOO06833.1"/>
    <property type="molecule type" value="Genomic_DNA"/>
</dbReference>
<accession>A0A0M0HYX3</accession>
<dbReference type="Pfam" id="PF14348">
    <property type="entry name" value="DtrJ-like"/>
    <property type="match status" value="1"/>
</dbReference>
<proteinExistence type="predicted"/>
<reference evidence="2" key="1">
    <citation type="submission" date="2015-08" db="EMBL/GenBank/DDBJ databases">
        <title>Vibrio galatheae sp. nov., a novel member of the Vibrionaceae family isolated from the Solomon Islands.</title>
        <authorList>
            <person name="Giubergia S."/>
            <person name="Machado H."/>
            <person name="Mateiu R.V."/>
            <person name="Gram L."/>
        </authorList>
    </citation>
    <scope>NUCLEOTIDE SEQUENCE [LARGE SCALE GENOMIC DNA]</scope>
    <source>
        <strain evidence="2">DSM 19134</strain>
    </source>
</reference>
<keyword evidence="2" id="KW-1185">Reference proteome</keyword>
<dbReference type="PATRIC" id="fig|171383.3.peg.2870"/>
<evidence type="ECO:0008006" key="3">
    <source>
        <dbReference type="Google" id="ProtNLM"/>
    </source>
</evidence>
<dbReference type="InterPro" id="IPR022266">
    <property type="entry name" value="DtrJ-like"/>
</dbReference>
<gene>
    <name evidence="1" type="ORF">AKJ31_14050</name>
</gene>
<dbReference type="AlphaFoldDB" id="A0A0M0HYX3"/>
<dbReference type="RefSeq" id="WP_053409742.1">
    <property type="nucleotide sequence ID" value="NZ_LHPI01000013.1"/>
</dbReference>
<comment type="caution">
    <text evidence="1">The sequence shown here is derived from an EMBL/GenBank/DDBJ whole genome shotgun (WGS) entry which is preliminary data.</text>
</comment>